<protein>
    <submittedName>
        <fullName evidence="1">9753_t:CDS:1</fullName>
    </submittedName>
</protein>
<proteinExistence type="predicted"/>
<dbReference type="Proteomes" id="UP000789570">
    <property type="component" value="Unassembled WGS sequence"/>
</dbReference>
<dbReference type="InterPro" id="IPR009104">
    <property type="entry name" value="Anemon_actinoporin-like"/>
</dbReference>
<evidence type="ECO:0000313" key="2">
    <source>
        <dbReference type="Proteomes" id="UP000789570"/>
    </source>
</evidence>
<reference evidence="1" key="1">
    <citation type="submission" date="2021-06" db="EMBL/GenBank/DDBJ databases">
        <authorList>
            <person name="Kallberg Y."/>
            <person name="Tangrot J."/>
            <person name="Rosling A."/>
        </authorList>
    </citation>
    <scope>NUCLEOTIDE SEQUENCE</scope>
    <source>
        <strain evidence="1">UK204</strain>
    </source>
</reference>
<dbReference type="GO" id="GO:0046931">
    <property type="term" value="P:pore complex assembly"/>
    <property type="evidence" value="ECO:0007669"/>
    <property type="project" value="InterPro"/>
</dbReference>
<organism evidence="1 2">
    <name type="scientific">Funneliformis caledonium</name>
    <dbReference type="NCBI Taxonomy" id="1117310"/>
    <lineage>
        <taxon>Eukaryota</taxon>
        <taxon>Fungi</taxon>
        <taxon>Fungi incertae sedis</taxon>
        <taxon>Mucoromycota</taxon>
        <taxon>Glomeromycotina</taxon>
        <taxon>Glomeromycetes</taxon>
        <taxon>Glomerales</taxon>
        <taxon>Glomeraceae</taxon>
        <taxon>Funneliformis</taxon>
    </lineage>
</organism>
<dbReference type="GO" id="GO:0051715">
    <property type="term" value="P:cytolysis in another organism"/>
    <property type="evidence" value="ECO:0007669"/>
    <property type="project" value="InterPro"/>
</dbReference>
<keyword evidence="2" id="KW-1185">Reference proteome</keyword>
<dbReference type="GO" id="GO:0015267">
    <property type="term" value="F:channel activity"/>
    <property type="evidence" value="ECO:0007669"/>
    <property type="project" value="InterPro"/>
</dbReference>
<dbReference type="GO" id="GO:0006812">
    <property type="term" value="P:monoatomic cation transport"/>
    <property type="evidence" value="ECO:0007669"/>
    <property type="project" value="InterPro"/>
</dbReference>
<name>A0A9N8ZB93_9GLOM</name>
<dbReference type="InterPro" id="IPR050677">
    <property type="entry name" value="Actinoporin_PFT"/>
</dbReference>
<gene>
    <name evidence="1" type="ORF">FCALED_LOCUS2570</name>
</gene>
<dbReference type="PANTHER" id="PTHR40388:SF1">
    <property type="entry name" value="BRYOPORIN"/>
    <property type="match status" value="1"/>
</dbReference>
<dbReference type="PANTHER" id="PTHR40388">
    <property type="entry name" value="BRYOPORIN"/>
    <property type="match status" value="1"/>
</dbReference>
<dbReference type="OrthoDB" id="2304600at2759"/>
<dbReference type="EMBL" id="CAJVPQ010000400">
    <property type="protein sequence ID" value="CAG8478153.1"/>
    <property type="molecule type" value="Genomic_DNA"/>
</dbReference>
<dbReference type="AlphaFoldDB" id="A0A9N8ZB93"/>
<sequence>MVAGVYDIQEITPSLLNELLNELGDYNRKVAITIKNLSSPIIFEKPEVHIEYGASDFQLPSDQLSKDKGLVWGARKISGVFGGTVGVIAYHFQDRNESLVFMWSVPLNYIFYSNWWNIKVYNGHVKANRALFEKIYNDLPHKGDGKMYRGVLSTDLLFKGTMRNSGITTIVIEVQNYTTTPPVREIKRY</sequence>
<dbReference type="GO" id="GO:0046930">
    <property type="term" value="C:pore complex"/>
    <property type="evidence" value="ECO:0007669"/>
    <property type="project" value="InterPro"/>
</dbReference>
<accession>A0A9N8ZB93</accession>
<dbReference type="Pfam" id="PF06369">
    <property type="entry name" value="Anemone_cytotox"/>
    <property type="match status" value="1"/>
</dbReference>
<dbReference type="SUPFAM" id="SSF63724">
    <property type="entry name" value="Cytolysin/lectin"/>
    <property type="match status" value="1"/>
</dbReference>
<evidence type="ECO:0000313" key="1">
    <source>
        <dbReference type="EMBL" id="CAG8478153.1"/>
    </source>
</evidence>
<comment type="caution">
    <text evidence="1">The sequence shown here is derived from an EMBL/GenBank/DDBJ whole genome shotgun (WGS) entry which is preliminary data.</text>
</comment>
<dbReference type="Gene3D" id="2.60.270.20">
    <property type="entry name" value="Cytolysin/lectin"/>
    <property type="match status" value="1"/>
</dbReference>
<dbReference type="InterPro" id="IPR015926">
    <property type="entry name" value="Cytolysin/lectin"/>
</dbReference>